<organism evidence="2 3">
    <name type="scientific">Nocardioides guangzhouensis</name>
    <dbReference type="NCBI Taxonomy" id="2497878"/>
    <lineage>
        <taxon>Bacteria</taxon>
        <taxon>Bacillati</taxon>
        <taxon>Actinomycetota</taxon>
        <taxon>Actinomycetes</taxon>
        <taxon>Propionibacteriales</taxon>
        <taxon>Nocardioidaceae</taxon>
        <taxon>Nocardioides</taxon>
    </lineage>
</organism>
<dbReference type="EMBL" id="SDKM01000013">
    <property type="protein sequence ID" value="RYP86006.1"/>
    <property type="molecule type" value="Genomic_DNA"/>
</dbReference>
<keyword evidence="3" id="KW-1185">Reference proteome</keyword>
<gene>
    <name evidence="2" type="ORF">EKO23_10255</name>
</gene>
<evidence type="ECO:0000313" key="2">
    <source>
        <dbReference type="EMBL" id="RYP86006.1"/>
    </source>
</evidence>
<name>A0A4Q4ZF17_9ACTN</name>
<dbReference type="AlphaFoldDB" id="A0A4Q4ZF17"/>
<evidence type="ECO:0000256" key="1">
    <source>
        <dbReference type="SAM" id="MobiDB-lite"/>
    </source>
</evidence>
<protein>
    <submittedName>
        <fullName evidence="2">Uncharacterized protein</fullName>
    </submittedName>
</protein>
<proteinExistence type="predicted"/>
<dbReference type="Proteomes" id="UP000295198">
    <property type="component" value="Unassembled WGS sequence"/>
</dbReference>
<dbReference type="RefSeq" id="WP_134716877.1">
    <property type="nucleotide sequence ID" value="NZ_SDKM01000013.1"/>
</dbReference>
<reference evidence="2 3" key="1">
    <citation type="submission" date="2019-01" db="EMBL/GenBank/DDBJ databases">
        <title>Nocardioides guangzhouensis sp. nov., an actinobacterium isolated from soil.</title>
        <authorList>
            <person name="Fu Y."/>
            <person name="Cai Y."/>
            <person name="Lin Z."/>
            <person name="Chen P."/>
        </authorList>
    </citation>
    <scope>NUCLEOTIDE SEQUENCE [LARGE SCALE GENOMIC DNA]</scope>
    <source>
        <strain evidence="2 3">130</strain>
    </source>
</reference>
<feature type="region of interest" description="Disordered" evidence="1">
    <location>
        <begin position="25"/>
        <end position="45"/>
    </location>
</feature>
<evidence type="ECO:0000313" key="3">
    <source>
        <dbReference type="Proteomes" id="UP000295198"/>
    </source>
</evidence>
<accession>A0A4Q4ZF17</accession>
<comment type="caution">
    <text evidence="2">The sequence shown here is derived from an EMBL/GenBank/DDBJ whole genome shotgun (WGS) entry which is preliminary data.</text>
</comment>
<sequence length="104" mass="11790">MSSSSVWDDYGYHHDDLVEPESLVPVHVPQPRAPQDSRGGCSGRERREHVPVIRRSRHFADTDDSCVEVPTWWGSCFHEEACARCGVVLRCWIGREECPDISPA</sequence>